<reference evidence="1" key="1">
    <citation type="submission" date="2020-10" db="EMBL/GenBank/DDBJ databases">
        <authorList>
            <person name="Gilroy R."/>
        </authorList>
    </citation>
    <scope>NUCLEOTIDE SEQUENCE</scope>
    <source>
        <strain evidence="1">ChiGjej1B1-24693</strain>
    </source>
</reference>
<evidence type="ECO:0008006" key="3">
    <source>
        <dbReference type="Google" id="ProtNLM"/>
    </source>
</evidence>
<organism evidence="1 2">
    <name type="scientific">Candidatus Avipropionibacterium avicola</name>
    <dbReference type="NCBI Taxonomy" id="2840701"/>
    <lineage>
        <taxon>Bacteria</taxon>
        <taxon>Bacillati</taxon>
        <taxon>Actinomycetota</taxon>
        <taxon>Actinomycetes</taxon>
        <taxon>Propionibacteriales</taxon>
        <taxon>Propionibacteriaceae</taxon>
        <taxon>Propionibacteriaceae incertae sedis</taxon>
        <taxon>Candidatus Avipropionibacterium</taxon>
    </lineage>
</organism>
<evidence type="ECO:0000313" key="1">
    <source>
        <dbReference type="EMBL" id="HIT75183.1"/>
    </source>
</evidence>
<gene>
    <name evidence="1" type="ORF">IAA98_06340</name>
</gene>
<dbReference type="EMBL" id="DVLP01000193">
    <property type="protein sequence ID" value="HIT75183.1"/>
    <property type="molecule type" value="Genomic_DNA"/>
</dbReference>
<comment type="caution">
    <text evidence="1">The sequence shown here is derived from an EMBL/GenBank/DDBJ whole genome shotgun (WGS) entry which is preliminary data.</text>
</comment>
<dbReference type="Proteomes" id="UP000886842">
    <property type="component" value="Unassembled WGS sequence"/>
</dbReference>
<name>A0A9D1KNC7_9ACTN</name>
<feature type="non-terminal residue" evidence="1">
    <location>
        <position position="88"/>
    </location>
</feature>
<sequence length="88" mass="9253">MARAQRNLDLVISSAGRLLDWVRTLEVDPRSTTVAPGWDMTTLVAHLGAVLDSTVATLGRASRSPLSSLGGYLAAYGAAGAEVADRER</sequence>
<protein>
    <recommendedName>
        <fullName evidence="3">Mycothiol-dependent maleylpyruvate isomerase metal-binding domain-containing protein</fullName>
    </recommendedName>
</protein>
<proteinExistence type="predicted"/>
<evidence type="ECO:0000313" key="2">
    <source>
        <dbReference type="Proteomes" id="UP000886842"/>
    </source>
</evidence>
<reference evidence="1" key="2">
    <citation type="journal article" date="2021" name="PeerJ">
        <title>Extensive microbial diversity within the chicken gut microbiome revealed by metagenomics and culture.</title>
        <authorList>
            <person name="Gilroy R."/>
            <person name="Ravi A."/>
            <person name="Getino M."/>
            <person name="Pursley I."/>
            <person name="Horton D.L."/>
            <person name="Alikhan N.F."/>
            <person name="Baker D."/>
            <person name="Gharbi K."/>
            <person name="Hall N."/>
            <person name="Watson M."/>
            <person name="Adriaenssens E.M."/>
            <person name="Foster-Nyarko E."/>
            <person name="Jarju S."/>
            <person name="Secka A."/>
            <person name="Antonio M."/>
            <person name="Oren A."/>
            <person name="Chaudhuri R.R."/>
            <person name="La Ragione R."/>
            <person name="Hildebrand F."/>
            <person name="Pallen M.J."/>
        </authorList>
    </citation>
    <scope>NUCLEOTIDE SEQUENCE</scope>
    <source>
        <strain evidence="1">ChiGjej1B1-24693</strain>
    </source>
</reference>
<accession>A0A9D1KNC7</accession>
<dbReference type="AlphaFoldDB" id="A0A9D1KNC7"/>